<keyword evidence="3" id="KW-1185">Reference proteome</keyword>
<evidence type="ECO:0000313" key="2">
    <source>
        <dbReference type="EMBL" id="NYF39293.1"/>
    </source>
</evidence>
<feature type="region of interest" description="Disordered" evidence="1">
    <location>
        <begin position="1"/>
        <end position="61"/>
    </location>
</feature>
<dbReference type="AlphaFoldDB" id="A0A852UVQ1"/>
<sequence>MSQPEENRSLADRRDDPEAYAEPDIAGEFTTSETDPAGQPESDPDEHVYGEAEGYERPTET</sequence>
<name>A0A852UVQ1_9ACTN</name>
<reference evidence="2 3" key="1">
    <citation type="submission" date="2020-07" db="EMBL/GenBank/DDBJ databases">
        <title>Sequencing the genomes of 1000 actinobacteria strains.</title>
        <authorList>
            <person name="Klenk H.-P."/>
        </authorList>
    </citation>
    <scope>NUCLEOTIDE SEQUENCE [LARGE SCALE GENOMIC DNA]</scope>
    <source>
        <strain evidence="2 3">DSM 45763</strain>
    </source>
</reference>
<dbReference type="RefSeq" id="WP_179818937.1">
    <property type="nucleotide sequence ID" value="NZ_JACCCO010000001.1"/>
</dbReference>
<organism evidence="2 3">
    <name type="scientific">Streptosporangium sandarakinum</name>
    <dbReference type="NCBI Taxonomy" id="1260955"/>
    <lineage>
        <taxon>Bacteria</taxon>
        <taxon>Bacillati</taxon>
        <taxon>Actinomycetota</taxon>
        <taxon>Actinomycetes</taxon>
        <taxon>Streptosporangiales</taxon>
        <taxon>Streptosporangiaceae</taxon>
        <taxon>Streptosporangium</taxon>
    </lineage>
</organism>
<evidence type="ECO:0000256" key="1">
    <source>
        <dbReference type="SAM" id="MobiDB-lite"/>
    </source>
</evidence>
<gene>
    <name evidence="2" type="ORF">HDA43_001452</name>
</gene>
<dbReference type="Proteomes" id="UP000576393">
    <property type="component" value="Unassembled WGS sequence"/>
</dbReference>
<protein>
    <submittedName>
        <fullName evidence="2">Uncharacterized protein</fullName>
    </submittedName>
</protein>
<evidence type="ECO:0000313" key="3">
    <source>
        <dbReference type="Proteomes" id="UP000576393"/>
    </source>
</evidence>
<dbReference type="EMBL" id="JACCCO010000001">
    <property type="protein sequence ID" value="NYF39293.1"/>
    <property type="molecule type" value="Genomic_DNA"/>
</dbReference>
<accession>A0A852UVQ1</accession>
<comment type="caution">
    <text evidence="2">The sequence shown here is derived from an EMBL/GenBank/DDBJ whole genome shotgun (WGS) entry which is preliminary data.</text>
</comment>
<proteinExistence type="predicted"/>
<feature type="compositionally biased region" description="Basic and acidic residues" evidence="1">
    <location>
        <begin position="1"/>
        <end position="17"/>
    </location>
</feature>
<feature type="compositionally biased region" description="Basic and acidic residues" evidence="1">
    <location>
        <begin position="45"/>
        <end position="61"/>
    </location>
</feature>